<accession>D5EQ14</accession>
<dbReference type="RefSeq" id="WP_013044469.1">
    <property type="nucleotide sequence ID" value="NC_014008.1"/>
</dbReference>
<feature type="domain" description="Histone deacetylase" evidence="3">
    <location>
        <begin position="17"/>
        <end position="282"/>
    </location>
</feature>
<dbReference type="Gene3D" id="3.40.800.20">
    <property type="entry name" value="Histone deacetylase domain"/>
    <property type="match status" value="1"/>
</dbReference>
<dbReference type="HOGENOM" id="CLU_007727_1_0_0"/>
<dbReference type="SUPFAM" id="SSF52768">
    <property type="entry name" value="Arginase/deacetylase"/>
    <property type="match status" value="1"/>
</dbReference>
<dbReference type="InterPro" id="IPR037138">
    <property type="entry name" value="His_deacetylse_dom_sf"/>
</dbReference>
<dbReference type="Proteomes" id="UP000000925">
    <property type="component" value="Chromosome"/>
</dbReference>
<dbReference type="GO" id="GO:0004407">
    <property type="term" value="F:histone deacetylase activity"/>
    <property type="evidence" value="ECO:0007669"/>
    <property type="project" value="InterPro"/>
</dbReference>
<dbReference type="CDD" id="cd09993">
    <property type="entry name" value="HDAC_classIV"/>
    <property type="match status" value="1"/>
</dbReference>
<dbReference type="InterPro" id="IPR023696">
    <property type="entry name" value="Ureohydrolase_dom_sf"/>
</dbReference>
<dbReference type="eggNOG" id="COG0123">
    <property type="taxonomic scope" value="Bacteria"/>
</dbReference>
<comment type="similarity">
    <text evidence="1">Belongs to the histone deacetylase family.</text>
</comment>
<dbReference type="GO" id="GO:0040029">
    <property type="term" value="P:epigenetic regulation of gene expression"/>
    <property type="evidence" value="ECO:0007669"/>
    <property type="project" value="TreeGrafter"/>
</dbReference>
<evidence type="ECO:0000259" key="3">
    <source>
        <dbReference type="Pfam" id="PF00850"/>
    </source>
</evidence>
<dbReference type="EMBL" id="CP001998">
    <property type="protein sequence ID" value="ADE55747.1"/>
    <property type="molecule type" value="Genomic_DNA"/>
</dbReference>
<dbReference type="InterPro" id="IPR044150">
    <property type="entry name" value="HDAC_classIV"/>
</dbReference>
<keyword evidence="2" id="KW-0378">Hydrolase</keyword>
<dbReference type="STRING" id="583355.Caka_2732"/>
<reference evidence="4 5" key="1">
    <citation type="journal article" date="2010" name="Stand. Genomic Sci.">
        <title>Complete genome sequence of Coraliomargarita akajimensis type strain (04OKA010-24).</title>
        <authorList>
            <person name="Mavromatis K."/>
            <person name="Abt B."/>
            <person name="Brambilla E."/>
            <person name="Lapidus A."/>
            <person name="Copeland A."/>
            <person name="Deshpande S."/>
            <person name="Nolan M."/>
            <person name="Lucas S."/>
            <person name="Tice H."/>
            <person name="Cheng J.F."/>
            <person name="Han C."/>
            <person name="Detter J.C."/>
            <person name="Woyke T."/>
            <person name="Goodwin L."/>
            <person name="Pitluck S."/>
            <person name="Held B."/>
            <person name="Brettin T."/>
            <person name="Tapia R."/>
            <person name="Ivanova N."/>
            <person name="Mikhailova N."/>
            <person name="Pati A."/>
            <person name="Liolios K."/>
            <person name="Chen A."/>
            <person name="Palaniappan K."/>
            <person name="Land M."/>
            <person name="Hauser L."/>
            <person name="Chang Y.J."/>
            <person name="Jeffries C.D."/>
            <person name="Rohde M."/>
            <person name="Goker M."/>
            <person name="Bristow J."/>
            <person name="Eisen J.A."/>
            <person name="Markowitz V."/>
            <person name="Hugenholtz P."/>
            <person name="Klenk H.P."/>
            <person name="Kyrpides N.C."/>
        </authorList>
    </citation>
    <scope>NUCLEOTIDE SEQUENCE [LARGE SCALE GENOMIC DNA]</scope>
    <source>
        <strain evidence="5">DSM 45221 / IAM 15411 / JCM 23193 / KCTC 12865</strain>
    </source>
</reference>
<keyword evidence="5" id="KW-1185">Reference proteome</keyword>
<evidence type="ECO:0000256" key="2">
    <source>
        <dbReference type="ARBA" id="ARBA00022801"/>
    </source>
</evidence>
<organism evidence="4 5">
    <name type="scientific">Coraliomargarita akajimensis (strain DSM 45221 / IAM 15411 / JCM 23193 / KCTC 12865 / 04OKA010-24)</name>
    <dbReference type="NCBI Taxonomy" id="583355"/>
    <lineage>
        <taxon>Bacteria</taxon>
        <taxon>Pseudomonadati</taxon>
        <taxon>Verrucomicrobiota</taxon>
        <taxon>Opitutia</taxon>
        <taxon>Puniceicoccales</taxon>
        <taxon>Coraliomargaritaceae</taxon>
        <taxon>Coraliomargarita</taxon>
    </lineage>
</organism>
<dbReference type="PANTHER" id="PTHR10625:SF19">
    <property type="entry name" value="HISTONE DEACETYLASE 12"/>
    <property type="match status" value="1"/>
</dbReference>
<proteinExistence type="inferred from homology"/>
<gene>
    <name evidence="4" type="ordered locus">Caka_2732</name>
</gene>
<dbReference type="GO" id="GO:0016787">
    <property type="term" value="F:hydrolase activity"/>
    <property type="evidence" value="ECO:0007669"/>
    <property type="project" value="UniProtKB-KW"/>
</dbReference>
<dbReference type="OrthoDB" id="9808367at2"/>
<evidence type="ECO:0000256" key="1">
    <source>
        <dbReference type="ARBA" id="ARBA00005947"/>
    </source>
</evidence>
<dbReference type="Pfam" id="PF00850">
    <property type="entry name" value="Hist_deacetyl"/>
    <property type="match status" value="1"/>
</dbReference>
<protein>
    <submittedName>
        <fullName evidence="4">Histone deacetylase superfamily</fullName>
    </submittedName>
</protein>
<sequence>MQAFYHPDYFLPLPEGHPFPMEKFPQAYERLKDQLRIAPPMDLTRADLERAHCPHYLDAVSFDDDRNHPHGLLSYDRNRLGLPANPQLLTRSTLETAGTVAATLHALEHGCAANLAGGTHHAFPDKGLGFCVLNDIAVAIEYLRAHGRCPDHILIVDTDAHQGNANNAYFRDDPSVFTYSIHVGKNYPAKKEPGDCDIPLPRWVESADYLDALNNSLPKIFAHTEPDLVFWIHGADCHHDDRFGQMRLTDEAMLQRDQTVLQLCKDYATRTVCVYGGGYNRQPGGTGRLHAQSIRAAADVLG</sequence>
<name>D5EQ14_CORAD</name>
<evidence type="ECO:0000313" key="5">
    <source>
        <dbReference type="Proteomes" id="UP000000925"/>
    </source>
</evidence>
<dbReference type="InterPro" id="IPR000286">
    <property type="entry name" value="HDACs"/>
</dbReference>
<dbReference type="AlphaFoldDB" id="D5EQ14"/>
<dbReference type="InterPro" id="IPR023801">
    <property type="entry name" value="His_deacetylse_dom"/>
</dbReference>
<dbReference type="PANTHER" id="PTHR10625">
    <property type="entry name" value="HISTONE DEACETYLASE HDAC1-RELATED"/>
    <property type="match status" value="1"/>
</dbReference>
<dbReference type="KEGG" id="caa:Caka_2732"/>
<dbReference type="PRINTS" id="PR01270">
    <property type="entry name" value="HDASUPER"/>
</dbReference>
<evidence type="ECO:0000313" key="4">
    <source>
        <dbReference type="EMBL" id="ADE55747.1"/>
    </source>
</evidence>